<evidence type="ECO:0000256" key="4">
    <source>
        <dbReference type="ARBA" id="ARBA00004933"/>
    </source>
</evidence>
<dbReference type="PRINTS" id="PR00411">
    <property type="entry name" value="PNDRDTASEI"/>
</dbReference>
<dbReference type="SUPFAM" id="SSF57802">
    <property type="entry name" value="Rubredoxin-like"/>
    <property type="match status" value="1"/>
</dbReference>
<comment type="cofactor">
    <cofactor evidence="2">
        <name>FAD</name>
        <dbReference type="ChEBI" id="CHEBI:57692"/>
    </cofactor>
</comment>
<dbReference type="CDD" id="cd00730">
    <property type="entry name" value="rubredoxin"/>
    <property type="match status" value="1"/>
</dbReference>
<evidence type="ECO:0000313" key="14">
    <source>
        <dbReference type="EMBL" id="AHG65470.1"/>
    </source>
</evidence>
<evidence type="ECO:0000256" key="1">
    <source>
        <dbReference type="ARBA" id="ARBA00001965"/>
    </source>
</evidence>
<dbReference type="PANTHER" id="PTHR43429:SF3">
    <property type="entry name" value="NITRITE REDUCTASE [NAD(P)H]"/>
    <property type="match status" value="1"/>
</dbReference>
<dbReference type="SUPFAM" id="SSF51905">
    <property type="entry name" value="FAD/NAD(P)-binding domain"/>
    <property type="match status" value="1"/>
</dbReference>
<dbReference type="InterPro" id="IPR036188">
    <property type="entry name" value="FAD/NAD-bd_sf"/>
</dbReference>
<dbReference type="InterPro" id="IPR023753">
    <property type="entry name" value="FAD/NAD-binding_dom"/>
</dbReference>
<evidence type="ECO:0000256" key="10">
    <source>
        <dbReference type="ARBA" id="ARBA00022827"/>
    </source>
</evidence>
<comment type="function">
    <text evidence="3">Involved in the hydrocarbon hydroxylating system, which transfers electrons from NADH to rubredoxin reductase and then through rubredoxin to alkane 1 monooxygenase.</text>
</comment>
<evidence type="ECO:0000256" key="9">
    <source>
        <dbReference type="ARBA" id="ARBA00022723"/>
    </source>
</evidence>
<dbReference type="GO" id="GO:0005506">
    <property type="term" value="F:iron ion binding"/>
    <property type="evidence" value="ECO:0007669"/>
    <property type="project" value="InterPro"/>
</dbReference>
<dbReference type="PROSITE" id="PS50903">
    <property type="entry name" value="RUBREDOXIN_LIKE"/>
    <property type="match status" value="1"/>
</dbReference>
<dbReference type="PROSITE" id="PS00202">
    <property type="entry name" value="RUBREDOXIN"/>
    <property type="match status" value="1"/>
</dbReference>
<reference evidence="14 15" key="1">
    <citation type="journal article" date="2014" name="Microbiology">
        <title>Unravelling the complete genome sequence of Advenella mimigardefordensis strain DPN7T and novel insights in the catabolism of the xenobiotic polythioester precursor 3,3'-dithiodipropionate.</title>
        <authorList>
            <person name="Wubbeler J.H."/>
            <person name="Hiessl S."/>
            <person name="Schuldes J."/>
            <person name="Thurmer A."/>
            <person name="Daniel R."/>
            <person name="Steinbuchel A."/>
        </authorList>
    </citation>
    <scope>NUCLEOTIDE SEQUENCE [LARGE SCALE GENOMIC DNA]</scope>
    <source>
        <strain evidence="15">DSM 17166 / LMG 22922 / DPN7</strain>
    </source>
</reference>
<evidence type="ECO:0000256" key="6">
    <source>
        <dbReference type="ARBA" id="ARBA00006442"/>
    </source>
</evidence>
<feature type="domain" description="Rubredoxin-like" evidence="13">
    <location>
        <begin position="8"/>
        <end position="59"/>
    </location>
</feature>
<evidence type="ECO:0000256" key="7">
    <source>
        <dbReference type="ARBA" id="ARBA00022448"/>
    </source>
</evidence>
<comment type="pathway">
    <text evidence="4">Hydrocarbon metabolism; alkane degradation.</text>
</comment>
<dbReference type="RefSeq" id="WP_025374155.1">
    <property type="nucleotide sequence ID" value="NZ_CP003915.1"/>
</dbReference>
<comment type="cofactor">
    <cofactor evidence="1">
        <name>Fe(3+)</name>
        <dbReference type="ChEBI" id="CHEBI:29034"/>
    </cofactor>
</comment>
<dbReference type="EMBL" id="CP003915">
    <property type="protein sequence ID" value="AHG65470.1"/>
    <property type="molecule type" value="Genomic_DNA"/>
</dbReference>
<accession>W0PIU8</accession>
<keyword evidence="15" id="KW-1185">Reference proteome</keyword>
<keyword evidence="8" id="KW-0285">Flavoprotein</keyword>
<comment type="similarity">
    <text evidence="5">Belongs to the rubredoxin family.</text>
</comment>
<dbReference type="InterPro" id="IPR024935">
    <property type="entry name" value="Rubredoxin_dom"/>
</dbReference>
<dbReference type="Pfam" id="PF00301">
    <property type="entry name" value="Rubredoxin"/>
    <property type="match status" value="1"/>
</dbReference>
<evidence type="ECO:0000259" key="13">
    <source>
        <dbReference type="PROSITE" id="PS50903"/>
    </source>
</evidence>
<dbReference type="Proteomes" id="UP000019095">
    <property type="component" value="Chromosome"/>
</dbReference>
<protein>
    <submittedName>
        <fullName evidence="14">Putative nitric oxide reductase</fullName>
    </submittedName>
</protein>
<dbReference type="InterPro" id="IPR024934">
    <property type="entry name" value="Rubredoxin-like_dom"/>
</dbReference>
<keyword evidence="12" id="KW-0408">Iron</keyword>
<evidence type="ECO:0000256" key="8">
    <source>
        <dbReference type="ARBA" id="ARBA00022630"/>
    </source>
</evidence>
<dbReference type="HOGENOM" id="CLU_003291_4_4_4"/>
<evidence type="ECO:0000256" key="12">
    <source>
        <dbReference type="ARBA" id="ARBA00023004"/>
    </source>
</evidence>
<dbReference type="OrthoDB" id="9769238at2"/>
<sequence length="452" mass="48630">MSELARDWQQFICRACGLIYDEEFGDPDSGLAPGTRFEDIPDDWACPLCGVTKTDFEPYHKPEPVTATGNVAPVFREDGVVVVGAGTAGWAAASAIRAADPTVPLTVMSASDAHRYHKPELSVAVSRGMTADSLVKEQAADAAQRLGVEVVSDCFVTGVSPVLKQLRTTRGTFGYKKLVLAVGARPSLPAVLPSSLCWRINDLAGWAGMRKALGQSPKQIAIIGAGMIGCELAEDLRRAGHGVMLIDCLPLPLAALLPEAASRMLLECQRNMGIDYFGHESVQSIIQNTDERKLITTASGRALIADVVIAATGLATDKRLARLAGLDFDNGIVVDPCTLQTSDPDIYALGDCISIHGAACRFIEPIAKQATAIANHIAGRADTGYQHAPPVIKLKTRLLSIDIQGTPDRQGAWRTMTAQPDFLHMEQWTDSRHVATIYLRKQQQLNRNKGIA</sequence>
<keyword evidence="7" id="KW-0813">Transport</keyword>
<gene>
    <name evidence="14" type="ORF">MIM_c34090</name>
</gene>
<dbReference type="PRINTS" id="PR00368">
    <property type="entry name" value="FADPNR"/>
</dbReference>
<dbReference type="Pfam" id="PF07992">
    <property type="entry name" value="Pyr_redox_2"/>
    <property type="match status" value="1"/>
</dbReference>
<keyword evidence="10" id="KW-0274">FAD</keyword>
<dbReference type="PANTHER" id="PTHR43429">
    <property type="entry name" value="PYRIDINE NUCLEOTIDE-DISULFIDE OXIDOREDUCTASE DOMAIN-CONTAINING"/>
    <property type="match status" value="1"/>
</dbReference>
<dbReference type="STRING" id="1247726.MIM_c34090"/>
<keyword evidence="11" id="KW-0249">Electron transport</keyword>
<name>W0PIU8_ADVMD</name>
<evidence type="ECO:0000256" key="11">
    <source>
        <dbReference type="ARBA" id="ARBA00022982"/>
    </source>
</evidence>
<dbReference type="KEGG" id="amim:MIM_c34090"/>
<dbReference type="AlphaFoldDB" id="W0PIU8"/>
<evidence type="ECO:0000256" key="2">
    <source>
        <dbReference type="ARBA" id="ARBA00001974"/>
    </source>
</evidence>
<evidence type="ECO:0000256" key="5">
    <source>
        <dbReference type="ARBA" id="ARBA00005337"/>
    </source>
</evidence>
<dbReference type="GO" id="GO:0016491">
    <property type="term" value="F:oxidoreductase activity"/>
    <property type="evidence" value="ECO:0007669"/>
    <property type="project" value="InterPro"/>
</dbReference>
<dbReference type="FunFam" id="2.20.28.10:FF:000001">
    <property type="entry name" value="Rubredoxin"/>
    <property type="match status" value="1"/>
</dbReference>
<dbReference type="InterPro" id="IPR050260">
    <property type="entry name" value="FAD-bd_OxRdtase"/>
</dbReference>
<dbReference type="eggNOG" id="COG0446">
    <property type="taxonomic scope" value="Bacteria"/>
</dbReference>
<evidence type="ECO:0000256" key="3">
    <source>
        <dbReference type="ARBA" id="ARBA00002792"/>
    </source>
</evidence>
<dbReference type="InterPro" id="IPR018527">
    <property type="entry name" value="Rubredoxin_Fe_BS"/>
</dbReference>
<proteinExistence type="inferred from homology"/>
<dbReference type="Gene3D" id="2.20.28.10">
    <property type="match status" value="1"/>
</dbReference>
<dbReference type="eggNOG" id="COG1773">
    <property type="taxonomic scope" value="Bacteria"/>
</dbReference>
<dbReference type="Gene3D" id="3.50.50.60">
    <property type="entry name" value="FAD/NAD(P)-binding domain"/>
    <property type="match status" value="2"/>
</dbReference>
<organism evidence="14 15">
    <name type="scientific">Advenella mimigardefordensis (strain DSM 17166 / LMG 22922 / DPN7)</name>
    <dbReference type="NCBI Taxonomy" id="1247726"/>
    <lineage>
        <taxon>Bacteria</taxon>
        <taxon>Pseudomonadati</taxon>
        <taxon>Pseudomonadota</taxon>
        <taxon>Betaproteobacteria</taxon>
        <taxon>Burkholderiales</taxon>
        <taxon>Alcaligenaceae</taxon>
    </lineage>
</organism>
<evidence type="ECO:0000313" key="15">
    <source>
        <dbReference type="Proteomes" id="UP000019095"/>
    </source>
</evidence>
<comment type="similarity">
    <text evidence="6">Belongs to the FAD-dependent oxidoreductase family.</text>
</comment>
<dbReference type="PRINTS" id="PR00163">
    <property type="entry name" value="RUBREDOXIN"/>
</dbReference>
<keyword evidence="9" id="KW-0479">Metal-binding</keyword>
<dbReference type="PATRIC" id="fig|1247726.3.peg.3771"/>